<dbReference type="STRING" id="35128.B8BWF9"/>
<accession>B8BWF9</accession>
<keyword evidence="5" id="KW-0472">Membrane</keyword>
<dbReference type="KEGG" id="tps:THAPSDRAFT_3956"/>
<dbReference type="eggNOG" id="ENOG502QZEN">
    <property type="taxonomic scope" value="Eukaryota"/>
</dbReference>
<reference evidence="7 8" key="2">
    <citation type="journal article" date="2008" name="Nature">
        <title>The Phaeodactylum genome reveals the evolutionary history of diatom genomes.</title>
        <authorList>
            <person name="Bowler C."/>
            <person name="Allen A.E."/>
            <person name="Badger J.H."/>
            <person name="Grimwood J."/>
            <person name="Jabbari K."/>
            <person name="Kuo A."/>
            <person name="Maheswari U."/>
            <person name="Martens C."/>
            <person name="Maumus F."/>
            <person name="Otillar R.P."/>
            <person name="Rayko E."/>
            <person name="Salamov A."/>
            <person name="Vandepoele K."/>
            <person name="Beszteri B."/>
            <person name="Gruber A."/>
            <person name="Heijde M."/>
            <person name="Katinka M."/>
            <person name="Mock T."/>
            <person name="Valentin K."/>
            <person name="Verret F."/>
            <person name="Berges J.A."/>
            <person name="Brownlee C."/>
            <person name="Cadoret J.P."/>
            <person name="Chiovitti A."/>
            <person name="Choi C.J."/>
            <person name="Coesel S."/>
            <person name="De Martino A."/>
            <person name="Detter J.C."/>
            <person name="Durkin C."/>
            <person name="Falciatore A."/>
            <person name="Fournet J."/>
            <person name="Haruta M."/>
            <person name="Huysman M.J."/>
            <person name="Jenkins B.D."/>
            <person name="Jiroutova K."/>
            <person name="Jorgensen R.E."/>
            <person name="Joubert Y."/>
            <person name="Kaplan A."/>
            <person name="Kroger N."/>
            <person name="Kroth P.G."/>
            <person name="La Roche J."/>
            <person name="Lindquist E."/>
            <person name="Lommer M."/>
            <person name="Martin-Jezequel V."/>
            <person name="Lopez P.J."/>
            <person name="Lucas S."/>
            <person name="Mangogna M."/>
            <person name="McGinnis K."/>
            <person name="Medlin L.K."/>
            <person name="Montsant A."/>
            <person name="Oudot-Le Secq M.P."/>
            <person name="Napoli C."/>
            <person name="Obornik M."/>
            <person name="Parker M.S."/>
            <person name="Petit J.L."/>
            <person name="Porcel B.M."/>
            <person name="Poulsen N."/>
            <person name="Robison M."/>
            <person name="Rychlewski L."/>
            <person name="Rynearson T.A."/>
            <person name="Schmutz J."/>
            <person name="Shapiro H."/>
            <person name="Siaut M."/>
            <person name="Stanley M."/>
            <person name="Sussman M.R."/>
            <person name="Taylor A.R."/>
            <person name="Vardi A."/>
            <person name="von Dassow P."/>
            <person name="Vyverman W."/>
            <person name="Willis A."/>
            <person name="Wyrwicz L.S."/>
            <person name="Rokhsar D.S."/>
            <person name="Weissenbach J."/>
            <person name="Armbrust E.V."/>
            <person name="Green B.R."/>
            <person name="Van de Peer Y."/>
            <person name="Grigoriev I.V."/>
        </authorList>
    </citation>
    <scope>NUCLEOTIDE SEQUENCE [LARGE SCALE GENOMIC DNA]</scope>
    <source>
        <strain evidence="7 8">CCMP1335</strain>
    </source>
</reference>
<comment type="subcellular location">
    <subcellularLocation>
        <location evidence="1">Membrane</location>
    </subcellularLocation>
</comment>
<organism evidence="7 8">
    <name type="scientific">Thalassiosira pseudonana</name>
    <name type="common">Marine diatom</name>
    <name type="synonym">Cyclotella nana</name>
    <dbReference type="NCBI Taxonomy" id="35128"/>
    <lineage>
        <taxon>Eukaryota</taxon>
        <taxon>Sar</taxon>
        <taxon>Stramenopiles</taxon>
        <taxon>Ochrophyta</taxon>
        <taxon>Bacillariophyta</taxon>
        <taxon>Coscinodiscophyceae</taxon>
        <taxon>Thalassiosirophycidae</taxon>
        <taxon>Thalassiosirales</taxon>
        <taxon>Thalassiosiraceae</taxon>
        <taxon>Thalassiosira</taxon>
    </lineage>
</organism>
<dbReference type="AlphaFoldDB" id="B8BWF9"/>
<protein>
    <submittedName>
        <fullName evidence="7">Uncharacterized protein</fullName>
    </submittedName>
</protein>
<evidence type="ECO:0000313" key="8">
    <source>
        <dbReference type="Proteomes" id="UP000001449"/>
    </source>
</evidence>
<keyword evidence="4" id="KW-1133">Transmembrane helix</keyword>
<dbReference type="InterPro" id="IPR007014">
    <property type="entry name" value="FUN14"/>
</dbReference>
<dbReference type="EMBL" id="CM000640">
    <property type="protein sequence ID" value="EED94026.1"/>
    <property type="molecule type" value="Genomic_DNA"/>
</dbReference>
<feature type="region of interest" description="Disordered" evidence="6">
    <location>
        <begin position="1"/>
        <end position="32"/>
    </location>
</feature>
<dbReference type="InParanoid" id="B8BWF9"/>
<evidence type="ECO:0000256" key="4">
    <source>
        <dbReference type="ARBA" id="ARBA00022989"/>
    </source>
</evidence>
<dbReference type="Proteomes" id="UP000001449">
    <property type="component" value="Chromosome 3"/>
</dbReference>
<evidence type="ECO:0000256" key="1">
    <source>
        <dbReference type="ARBA" id="ARBA00004370"/>
    </source>
</evidence>
<dbReference type="PaxDb" id="35128-Thaps3956"/>
<evidence type="ECO:0000256" key="2">
    <source>
        <dbReference type="ARBA" id="ARBA00009160"/>
    </source>
</evidence>
<evidence type="ECO:0000313" key="7">
    <source>
        <dbReference type="EMBL" id="EED94026.1"/>
    </source>
</evidence>
<dbReference type="GO" id="GO:0000422">
    <property type="term" value="P:autophagy of mitochondrion"/>
    <property type="evidence" value="ECO:0000318"/>
    <property type="project" value="GO_Central"/>
</dbReference>
<dbReference type="PANTHER" id="PTHR21346:SF0">
    <property type="entry name" value="RE45833P"/>
    <property type="match status" value="1"/>
</dbReference>
<comment type="similarity">
    <text evidence="2">Belongs to the FUN14 family.</text>
</comment>
<proteinExistence type="inferred from homology"/>
<name>B8BWF9_THAPS</name>
<evidence type="ECO:0000256" key="6">
    <source>
        <dbReference type="SAM" id="MobiDB-lite"/>
    </source>
</evidence>
<dbReference type="RefSeq" id="XP_002288590.1">
    <property type="nucleotide sequence ID" value="XM_002288554.1"/>
</dbReference>
<dbReference type="GeneID" id="7443805"/>
<keyword evidence="3" id="KW-0812">Transmembrane</keyword>
<reference evidence="7 8" key="1">
    <citation type="journal article" date="2004" name="Science">
        <title>The genome of the diatom Thalassiosira pseudonana: ecology, evolution, and metabolism.</title>
        <authorList>
            <person name="Armbrust E.V."/>
            <person name="Berges J.A."/>
            <person name="Bowler C."/>
            <person name="Green B.R."/>
            <person name="Martinez D."/>
            <person name="Putnam N.H."/>
            <person name="Zhou S."/>
            <person name="Allen A.E."/>
            <person name="Apt K.E."/>
            <person name="Bechner M."/>
            <person name="Brzezinski M.A."/>
            <person name="Chaal B.K."/>
            <person name="Chiovitti A."/>
            <person name="Davis A.K."/>
            <person name="Demarest M.S."/>
            <person name="Detter J.C."/>
            <person name="Glavina T."/>
            <person name="Goodstein D."/>
            <person name="Hadi M.Z."/>
            <person name="Hellsten U."/>
            <person name="Hildebrand M."/>
            <person name="Jenkins B.D."/>
            <person name="Jurka J."/>
            <person name="Kapitonov V.V."/>
            <person name="Kroger N."/>
            <person name="Lau W.W."/>
            <person name="Lane T.W."/>
            <person name="Larimer F.W."/>
            <person name="Lippmeier J.C."/>
            <person name="Lucas S."/>
            <person name="Medina M."/>
            <person name="Montsant A."/>
            <person name="Obornik M."/>
            <person name="Parker M.S."/>
            <person name="Palenik B."/>
            <person name="Pazour G.J."/>
            <person name="Richardson P.M."/>
            <person name="Rynearson T.A."/>
            <person name="Saito M.A."/>
            <person name="Schwartz D.C."/>
            <person name="Thamatrakoln K."/>
            <person name="Valentin K."/>
            <person name="Vardi A."/>
            <person name="Wilkerson F.P."/>
            <person name="Rokhsar D.S."/>
        </authorList>
    </citation>
    <scope>NUCLEOTIDE SEQUENCE [LARGE SCALE GENOMIC DNA]</scope>
    <source>
        <strain evidence="7 8">CCMP1335</strain>
    </source>
</reference>
<dbReference type="HOGENOM" id="CLU_2242020_0_0_1"/>
<keyword evidence="8" id="KW-1185">Reference proteome</keyword>
<dbReference type="Pfam" id="PF04930">
    <property type="entry name" value="FUN14"/>
    <property type="match status" value="1"/>
</dbReference>
<dbReference type="PANTHER" id="PTHR21346">
    <property type="entry name" value="FUN14 DOMAIN CONTAINING"/>
    <property type="match status" value="1"/>
</dbReference>
<gene>
    <name evidence="7" type="ORF">THAPSDRAFT_3956</name>
</gene>
<sequence length="105" mass="11421">MAGWNPLKNTNPNSGDPYAPPNDGDSPNDEMNNLIQQYKPLIQKMTFSSFMGYCSGITAKKVGKSMAFVVGLAFIGLQGLVYKGYIAVDWKEVQGSVVKAVDTVR</sequence>
<evidence type="ECO:0000256" key="3">
    <source>
        <dbReference type="ARBA" id="ARBA00022692"/>
    </source>
</evidence>
<evidence type="ECO:0000256" key="5">
    <source>
        <dbReference type="ARBA" id="ARBA00023136"/>
    </source>
</evidence>
<dbReference type="GO" id="GO:0005741">
    <property type="term" value="C:mitochondrial outer membrane"/>
    <property type="evidence" value="ECO:0000318"/>
    <property type="project" value="GO_Central"/>
</dbReference>